<feature type="compositionally biased region" description="Basic and acidic residues" evidence="1">
    <location>
        <begin position="901"/>
        <end position="922"/>
    </location>
</feature>
<evidence type="ECO:0000313" key="3">
    <source>
        <dbReference type="Proteomes" id="UP000028045"/>
    </source>
</evidence>
<proteinExistence type="predicted"/>
<feature type="compositionally biased region" description="Acidic residues" evidence="1">
    <location>
        <begin position="841"/>
        <end position="868"/>
    </location>
</feature>
<evidence type="ECO:0000256" key="1">
    <source>
        <dbReference type="SAM" id="MobiDB-lite"/>
    </source>
</evidence>
<feature type="region of interest" description="Disordered" evidence="1">
    <location>
        <begin position="811"/>
        <end position="1007"/>
    </location>
</feature>
<dbReference type="AlphaFoldDB" id="A0A084B9K2"/>
<accession>A0A084B9K2</accession>
<feature type="compositionally biased region" description="Basic and acidic residues" evidence="1">
    <location>
        <begin position="929"/>
        <end position="949"/>
    </location>
</feature>
<feature type="compositionally biased region" description="Gly residues" evidence="1">
    <location>
        <begin position="956"/>
        <end position="972"/>
    </location>
</feature>
<evidence type="ECO:0000313" key="2">
    <source>
        <dbReference type="EMBL" id="KEY74231.1"/>
    </source>
</evidence>
<feature type="region of interest" description="Disordered" evidence="1">
    <location>
        <begin position="774"/>
        <end position="795"/>
    </location>
</feature>
<dbReference type="OrthoDB" id="2326446at2759"/>
<dbReference type="EMBL" id="KL647645">
    <property type="protein sequence ID" value="KEY74231.1"/>
    <property type="molecule type" value="Genomic_DNA"/>
</dbReference>
<dbReference type="CDD" id="cd04301">
    <property type="entry name" value="NAT_SF"/>
    <property type="match status" value="1"/>
</dbReference>
<dbReference type="Proteomes" id="UP000028045">
    <property type="component" value="Unassembled WGS sequence"/>
</dbReference>
<organism evidence="2 3">
    <name type="scientific">Stachybotrys chartarum (strain CBS 109288 / IBT 7711)</name>
    <name type="common">Toxic black mold</name>
    <name type="synonym">Stilbospora chartarum</name>
    <dbReference type="NCBI Taxonomy" id="1280523"/>
    <lineage>
        <taxon>Eukaryota</taxon>
        <taxon>Fungi</taxon>
        <taxon>Dikarya</taxon>
        <taxon>Ascomycota</taxon>
        <taxon>Pezizomycotina</taxon>
        <taxon>Sordariomycetes</taxon>
        <taxon>Hypocreomycetidae</taxon>
        <taxon>Hypocreales</taxon>
        <taxon>Stachybotryaceae</taxon>
        <taxon>Stachybotrys</taxon>
    </lineage>
</organism>
<name>A0A084B9K2_STACB</name>
<sequence>MDTRHGDETRDSLELIPWDPNNETQSQRLYDQRVACGWACDMVNAWKDLVGNGNRIIYWIPCQVLSDGMADKKKLLEQHLNQFPGEREPLIDTATNNGTASREPSRASFIPIGHIGLDHMSDRNKEFGLPESTYWILSLYVSWAVQSGGIGRKAMAKMERIAAGPPFNATVVAIDTTAKAWQTSETGLRALYDSRGMMRPAVIRTNEDWYQHQGYRIIARVDKQYTWEHPLSGEVIAMPGVIQTKDLGQDLNQCSCPLTAVDSQDSTPIAAMVPPKKRGTRQHDASAAARHQEFDHALCEVRDNTKVPVPGVKKKKCVNCKEHTMTRGIGRECAQVHGPLPLECITCSKLRIRQESSGLFKHQVDGCKSDRLHVVFWPRYAEEDEEPVDGGVADPIAYAGYPYGPKDLTCEACRDLPDRKRCDVDPVLGIGCSACMEEDDKLHRAGGSASNTTTNKNTELFRCVCTYTNGDGDTCRVALRKRPKPRQNTPLWFRRACVRCDRRRNENKPDTPCDWTGSRNTWDDACKQCSDDHRVCLDNSVLKGIIPPNVGCNVPTPYSWKVLKIQAPKYDETRSATSWRSSCLSCIEGRGHCRVPDDTPRWACTRCAQHGLVCRDVFGNTYDVWDLSKIGFGQLVPFRTCQRCHEKGRNCDLQRPCDSCVNHKEGSLCDPLPQGNTSNCIGRLNYQQPEGEGNADTNEQRALSGRPGILYYLALGYGPGGVDDVKDGSQIEHWVGPLSKCHAHPNLTTSRQCAAIFHELRAIRNTFLPKHVPPHRGLIGPEDAIPPARGPLNNVDTQSLTVEQLREMLRTSWPNIQPPNHYRDGDSWGNSDGGSDHGGNDDNEEDENDDDDDGEDDDDDVDDDDDDDNGKPSRKRRKSSRRPSKKKRKNRPKPKFNKPRPTFEDIQRATAEIKIRRAPVDDTREEETGDRGRIEDRNETEDENGKENGVEDQDGDQGGHGGQLGDEQGGGQHGDDTASNHRQKSGEMQVSPPNTRQDSSGPQWGRLFPHWKFTSRESNALATNPWKDTSQDTEVGLKVCMEPRQTNDFVCGRYAADVSLCWPAAQDDTREDHGVCEDCSKISAGHIVKDFTGKIMDMRLYLCEPCADQAEKPEGKEHQTTRKSKNLKDLGVRKLWGGTAELAVDLDETEEELLPITGCDCGSKLFQQTMCVCHRDVCSQQVLSRIQAMGDWIPPAYEEEGGTVRVPCPMCVVRRKSRATVNAAPDASHRARRTSAWVCVVCVGLVIDPARQAIIPGWESWFHEGYGPTDWPKF</sequence>
<dbReference type="HOGENOM" id="CLU_280771_0_0_1"/>
<feature type="region of interest" description="Disordered" evidence="1">
    <location>
        <begin position="1"/>
        <end position="22"/>
    </location>
</feature>
<feature type="compositionally biased region" description="Polar residues" evidence="1">
    <location>
        <begin position="986"/>
        <end position="1002"/>
    </location>
</feature>
<protein>
    <submittedName>
        <fullName evidence="2">Uncharacterized protein</fullName>
    </submittedName>
</protein>
<feature type="compositionally biased region" description="Basic and acidic residues" evidence="1">
    <location>
        <begin position="1"/>
        <end position="13"/>
    </location>
</feature>
<feature type="compositionally biased region" description="Basic residues" evidence="1">
    <location>
        <begin position="872"/>
        <end position="898"/>
    </location>
</feature>
<reference evidence="2 3" key="1">
    <citation type="journal article" date="2014" name="BMC Genomics">
        <title>Comparative genome sequencing reveals chemotype-specific gene clusters in the toxigenic black mold Stachybotrys.</title>
        <authorList>
            <person name="Semeiks J."/>
            <person name="Borek D."/>
            <person name="Otwinowski Z."/>
            <person name="Grishin N.V."/>
        </authorList>
    </citation>
    <scope>NUCLEOTIDE SEQUENCE [LARGE SCALE GENOMIC DNA]</scope>
    <source>
        <strain evidence="3">CBS 109288 / IBT 7711</strain>
    </source>
</reference>
<keyword evidence="3" id="KW-1185">Reference proteome</keyword>
<gene>
    <name evidence="2" type="ORF">S7711_00388</name>
</gene>